<feature type="transmembrane region" description="Helical" evidence="6">
    <location>
        <begin position="206"/>
        <end position="225"/>
    </location>
</feature>
<name>A0ABU1F9L2_9RHOB</name>
<dbReference type="PANTHER" id="PTHR30482">
    <property type="entry name" value="HIGH-AFFINITY BRANCHED-CHAIN AMINO ACID TRANSPORT SYSTEM PERMEASE"/>
    <property type="match status" value="1"/>
</dbReference>
<evidence type="ECO:0000256" key="6">
    <source>
        <dbReference type="SAM" id="Phobius"/>
    </source>
</evidence>
<dbReference type="RefSeq" id="WP_310457798.1">
    <property type="nucleotide sequence ID" value="NZ_JAVKPH010000014.1"/>
</dbReference>
<feature type="transmembrane region" description="Helical" evidence="6">
    <location>
        <begin position="48"/>
        <end position="73"/>
    </location>
</feature>
<protein>
    <submittedName>
        <fullName evidence="7">Branched-chain amino acid ABC transporter permease</fullName>
    </submittedName>
</protein>
<evidence type="ECO:0000256" key="3">
    <source>
        <dbReference type="ARBA" id="ARBA00022692"/>
    </source>
</evidence>
<gene>
    <name evidence="7" type="ORF">RGD00_13160</name>
</gene>
<dbReference type="Pfam" id="PF02653">
    <property type="entry name" value="BPD_transp_2"/>
    <property type="match status" value="1"/>
</dbReference>
<feature type="transmembrane region" description="Helical" evidence="6">
    <location>
        <begin position="157"/>
        <end position="176"/>
    </location>
</feature>
<dbReference type="EMBL" id="JAVKPH010000014">
    <property type="protein sequence ID" value="MDR5653560.1"/>
    <property type="molecule type" value="Genomic_DNA"/>
</dbReference>
<feature type="transmembrane region" description="Helical" evidence="6">
    <location>
        <begin position="80"/>
        <end position="100"/>
    </location>
</feature>
<dbReference type="InterPro" id="IPR043428">
    <property type="entry name" value="LivM-like"/>
</dbReference>
<evidence type="ECO:0000256" key="4">
    <source>
        <dbReference type="ARBA" id="ARBA00022989"/>
    </source>
</evidence>
<evidence type="ECO:0000313" key="7">
    <source>
        <dbReference type="EMBL" id="MDR5653560.1"/>
    </source>
</evidence>
<proteinExistence type="predicted"/>
<accession>A0ABU1F9L2</accession>
<feature type="transmembrane region" description="Helical" evidence="6">
    <location>
        <begin position="237"/>
        <end position="268"/>
    </location>
</feature>
<dbReference type="Proteomes" id="UP001247754">
    <property type="component" value="Unassembled WGS sequence"/>
</dbReference>
<keyword evidence="5 6" id="KW-0472">Membrane</keyword>
<evidence type="ECO:0000313" key="8">
    <source>
        <dbReference type="Proteomes" id="UP001247754"/>
    </source>
</evidence>
<sequence>MKPQHLLLAALAVAVMAFAPQVFGGYGVNILVLVLLNTAVVSGLNLVTGYAGLFSFAQAAFYAIGAYTAAIMVRDLGTGFWVNLPAAMAVTGVFGALLALPALRLSGHFLAIVTIAFQTIVYLVLSQWNGFTGGQSGLSILEPAHFFGIRLFRIQHYYYLALALCVLVLVVVAFLIHSRLGREWMAIRDDETLARAVGIPTTRAKLTAFAAASAIAGAAGAVYGYMMRGVTPDDFTIWLSASFVAMMIVGGKGTFLGPILGAALLTIAPEMLGEYAQYKMFFYGIVLVVAATILPGGLMGLWRRLRGSEQ</sequence>
<keyword evidence="4 6" id="KW-1133">Transmembrane helix</keyword>
<comment type="caution">
    <text evidence="7">The sequence shown here is derived from an EMBL/GenBank/DDBJ whole genome shotgun (WGS) entry which is preliminary data.</text>
</comment>
<comment type="subcellular location">
    <subcellularLocation>
        <location evidence="1">Cell membrane</location>
        <topology evidence="1">Multi-pass membrane protein</topology>
    </subcellularLocation>
</comment>
<dbReference type="CDD" id="cd06581">
    <property type="entry name" value="TM_PBP1_LivM_like"/>
    <property type="match status" value="1"/>
</dbReference>
<dbReference type="PANTHER" id="PTHR30482:SF10">
    <property type="entry name" value="HIGH-AFFINITY BRANCHED-CHAIN AMINO ACID TRANSPORT PROTEIN BRAE"/>
    <property type="match status" value="1"/>
</dbReference>
<feature type="transmembrane region" description="Helical" evidence="6">
    <location>
        <begin position="280"/>
        <end position="302"/>
    </location>
</feature>
<keyword evidence="8" id="KW-1185">Reference proteome</keyword>
<reference evidence="7 8" key="1">
    <citation type="submission" date="2023-09" db="EMBL/GenBank/DDBJ databases">
        <title>Xinfangfangia sedmenti sp. nov., isolated the sedment.</title>
        <authorList>
            <person name="Xu L."/>
        </authorList>
    </citation>
    <scope>NUCLEOTIDE SEQUENCE [LARGE SCALE GENOMIC DNA]</scope>
    <source>
        <strain evidence="7 8">LG-4</strain>
    </source>
</reference>
<organism evidence="7 8">
    <name type="scientific">Ruixingdingia sedimenti</name>
    <dbReference type="NCBI Taxonomy" id="3073604"/>
    <lineage>
        <taxon>Bacteria</taxon>
        <taxon>Pseudomonadati</taxon>
        <taxon>Pseudomonadota</taxon>
        <taxon>Alphaproteobacteria</taxon>
        <taxon>Rhodobacterales</taxon>
        <taxon>Paracoccaceae</taxon>
        <taxon>Ruixingdingia</taxon>
    </lineage>
</organism>
<feature type="transmembrane region" description="Helical" evidence="6">
    <location>
        <begin position="106"/>
        <end position="125"/>
    </location>
</feature>
<dbReference type="InterPro" id="IPR001851">
    <property type="entry name" value="ABC_transp_permease"/>
</dbReference>
<keyword evidence="3 6" id="KW-0812">Transmembrane</keyword>
<evidence type="ECO:0000256" key="1">
    <source>
        <dbReference type="ARBA" id="ARBA00004651"/>
    </source>
</evidence>
<keyword evidence="2" id="KW-1003">Cell membrane</keyword>
<evidence type="ECO:0000256" key="2">
    <source>
        <dbReference type="ARBA" id="ARBA00022475"/>
    </source>
</evidence>
<evidence type="ECO:0000256" key="5">
    <source>
        <dbReference type="ARBA" id="ARBA00023136"/>
    </source>
</evidence>